<gene>
    <name evidence="1" type="ORF">NIES4072_56110</name>
</gene>
<accession>A0A2R5FT31</accession>
<protein>
    <submittedName>
        <fullName evidence="1">Uncharacterized protein</fullName>
    </submittedName>
</protein>
<evidence type="ECO:0000313" key="2">
    <source>
        <dbReference type="Proteomes" id="UP000245124"/>
    </source>
</evidence>
<sequence>MGEWRLWDRLDIVHQSCVHTPNEGVYPINFLPIVIPRLSVKTSPRLES</sequence>
<organism evidence="1 2">
    <name type="scientific">Nostoc commune NIES-4072</name>
    <dbReference type="NCBI Taxonomy" id="2005467"/>
    <lineage>
        <taxon>Bacteria</taxon>
        <taxon>Bacillati</taxon>
        <taxon>Cyanobacteriota</taxon>
        <taxon>Cyanophyceae</taxon>
        <taxon>Nostocales</taxon>
        <taxon>Nostocaceae</taxon>
        <taxon>Nostoc</taxon>
    </lineage>
</organism>
<name>A0A2R5FT31_NOSCO</name>
<reference evidence="1 2" key="1">
    <citation type="submission" date="2017-06" db="EMBL/GenBank/DDBJ databases">
        <title>Genome sequencing of cyanobaciteial culture collection at National Institute for Environmental Studies (NIES).</title>
        <authorList>
            <person name="Hirose Y."/>
            <person name="Shimura Y."/>
            <person name="Fujisawa T."/>
            <person name="Nakamura Y."/>
            <person name="Kawachi M."/>
        </authorList>
    </citation>
    <scope>NUCLEOTIDE SEQUENCE [LARGE SCALE GENOMIC DNA]</scope>
    <source>
        <strain evidence="1 2">NIES-4072</strain>
    </source>
</reference>
<keyword evidence="2" id="KW-1185">Reference proteome</keyword>
<comment type="caution">
    <text evidence="1">The sequence shown here is derived from an EMBL/GenBank/DDBJ whole genome shotgun (WGS) entry which is preliminary data.</text>
</comment>
<proteinExistence type="predicted"/>
<dbReference type="AlphaFoldDB" id="A0A2R5FT31"/>
<evidence type="ECO:0000313" key="1">
    <source>
        <dbReference type="EMBL" id="GBG21922.1"/>
    </source>
</evidence>
<dbReference type="Proteomes" id="UP000245124">
    <property type="component" value="Unassembled WGS sequence"/>
</dbReference>
<dbReference type="EMBL" id="BDUD01000001">
    <property type="protein sequence ID" value="GBG21922.1"/>
    <property type="molecule type" value="Genomic_DNA"/>
</dbReference>